<proteinExistence type="predicted"/>
<dbReference type="InterPro" id="IPR023772">
    <property type="entry name" value="DNA-bd_HTH_TetR-type_CS"/>
</dbReference>
<evidence type="ECO:0000313" key="5">
    <source>
        <dbReference type="Proteomes" id="UP000057737"/>
    </source>
</evidence>
<dbReference type="Pfam" id="PF00440">
    <property type="entry name" value="TetR_N"/>
    <property type="match status" value="1"/>
</dbReference>
<organism evidence="4 5">
    <name type="scientific">Bradyrhizobium macuxiense</name>
    <dbReference type="NCBI Taxonomy" id="1755647"/>
    <lineage>
        <taxon>Bacteria</taxon>
        <taxon>Pseudomonadati</taxon>
        <taxon>Pseudomonadota</taxon>
        <taxon>Alphaproteobacteria</taxon>
        <taxon>Hyphomicrobiales</taxon>
        <taxon>Nitrobacteraceae</taxon>
        <taxon>Bradyrhizobium</taxon>
    </lineage>
</organism>
<dbReference type="Proteomes" id="UP000057737">
    <property type="component" value="Unassembled WGS sequence"/>
</dbReference>
<protein>
    <submittedName>
        <fullName evidence="4">TetR family transcriptional regulator</fullName>
    </submittedName>
</protein>
<feature type="domain" description="HTH tetR-type" evidence="3">
    <location>
        <begin position="4"/>
        <end position="64"/>
    </location>
</feature>
<dbReference type="PANTHER" id="PTHR30055">
    <property type="entry name" value="HTH-TYPE TRANSCRIPTIONAL REGULATOR RUTR"/>
    <property type="match status" value="1"/>
</dbReference>
<dbReference type="InterPro" id="IPR050109">
    <property type="entry name" value="HTH-type_TetR-like_transc_reg"/>
</dbReference>
<sequence length="231" mass="25623">MASDQTRTAILAAAERLYAERGFGDVTLRDIVAEANVNLAAVNYHFGSKDELIAELFVTRSIQTNRERLNELKAAEERGGGRAAIEDIMRALVGPTLRGCLGPDREGSTAARFMIRASIESVPPIRRIKNREVDHLRKFAAAMRRAMPGRDDTELYWGLHFALAMAHHTIREKERLLRLSEGKCDLDDVRAIIDRVVTVTVMALTMGEAAVSAPPPARPAVMHGRLTRQDL</sequence>
<keyword evidence="1 2" id="KW-0238">DNA-binding</keyword>
<dbReference type="PANTHER" id="PTHR30055:SF235">
    <property type="entry name" value="TRANSCRIPTIONAL REGULATORY PROTEIN"/>
    <property type="match status" value="1"/>
</dbReference>
<dbReference type="SUPFAM" id="SSF48498">
    <property type="entry name" value="Tetracyclin repressor-like, C-terminal domain"/>
    <property type="match status" value="1"/>
</dbReference>
<keyword evidence="5" id="KW-1185">Reference proteome</keyword>
<dbReference type="InterPro" id="IPR009057">
    <property type="entry name" value="Homeodomain-like_sf"/>
</dbReference>
<dbReference type="PRINTS" id="PR00455">
    <property type="entry name" value="HTHTETR"/>
</dbReference>
<dbReference type="RefSeq" id="WP_066506431.1">
    <property type="nucleotide sequence ID" value="NZ_LNCU01000048.1"/>
</dbReference>
<dbReference type="InterPro" id="IPR041586">
    <property type="entry name" value="PsrA_TetR_C"/>
</dbReference>
<dbReference type="PROSITE" id="PS01081">
    <property type="entry name" value="HTH_TETR_1"/>
    <property type="match status" value="1"/>
</dbReference>
<gene>
    <name evidence="4" type="ORF">AS156_04165</name>
</gene>
<dbReference type="AlphaFoldDB" id="A0A109JWX4"/>
<evidence type="ECO:0000256" key="1">
    <source>
        <dbReference type="ARBA" id="ARBA00023125"/>
    </source>
</evidence>
<dbReference type="GO" id="GO:0000976">
    <property type="term" value="F:transcription cis-regulatory region binding"/>
    <property type="evidence" value="ECO:0007669"/>
    <property type="project" value="TreeGrafter"/>
</dbReference>
<feature type="DNA-binding region" description="H-T-H motif" evidence="2">
    <location>
        <begin position="27"/>
        <end position="46"/>
    </location>
</feature>
<dbReference type="GO" id="GO:0003700">
    <property type="term" value="F:DNA-binding transcription factor activity"/>
    <property type="evidence" value="ECO:0007669"/>
    <property type="project" value="TreeGrafter"/>
</dbReference>
<evidence type="ECO:0000313" key="4">
    <source>
        <dbReference type="EMBL" id="KWV56598.1"/>
    </source>
</evidence>
<dbReference type="Gene3D" id="1.10.357.10">
    <property type="entry name" value="Tetracycline Repressor, domain 2"/>
    <property type="match status" value="1"/>
</dbReference>
<dbReference type="PROSITE" id="PS50977">
    <property type="entry name" value="HTH_TETR_2"/>
    <property type="match status" value="1"/>
</dbReference>
<comment type="caution">
    <text evidence="4">The sequence shown here is derived from an EMBL/GenBank/DDBJ whole genome shotgun (WGS) entry which is preliminary data.</text>
</comment>
<evidence type="ECO:0000259" key="3">
    <source>
        <dbReference type="PROSITE" id="PS50977"/>
    </source>
</evidence>
<name>A0A109JWX4_9BRAD</name>
<reference evidence="4 5" key="1">
    <citation type="submission" date="2015-11" db="EMBL/GenBank/DDBJ databases">
        <title>Draft Genome Sequence of the Strain BR 10303 (Bradyrhizobium sp.) isolated from nodules of Centrolobium paraense.</title>
        <authorList>
            <person name="Zelli J.E."/>
            <person name="Simoes-Araujo J.L."/>
            <person name="Barauna A.C."/>
            <person name="Silva K."/>
        </authorList>
    </citation>
    <scope>NUCLEOTIDE SEQUENCE [LARGE SCALE GENOMIC DNA]</scope>
    <source>
        <strain evidence="4 5">BR 10303</strain>
    </source>
</reference>
<accession>A0A109JWX4</accession>
<dbReference type="OrthoDB" id="2356263at2"/>
<dbReference type="InterPro" id="IPR001647">
    <property type="entry name" value="HTH_TetR"/>
</dbReference>
<dbReference type="InterPro" id="IPR036271">
    <property type="entry name" value="Tet_transcr_reg_TetR-rel_C_sf"/>
</dbReference>
<evidence type="ECO:0000256" key="2">
    <source>
        <dbReference type="PROSITE-ProRule" id="PRU00335"/>
    </source>
</evidence>
<dbReference type="EMBL" id="LNCU01000048">
    <property type="protein sequence ID" value="KWV56598.1"/>
    <property type="molecule type" value="Genomic_DNA"/>
</dbReference>
<dbReference type="Pfam" id="PF17939">
    <property type="entry name" value="TetR_C_30"/>
    <property type="match status" value="1"/>
</dbReference>
<dbReference type="SUPFAM" id="SSF46689">
    <property type="entry name" value="Homeodomain-like"/>
    <property type="match status" value="1"/>
</dbReference>